<sequence>SCIVGGDGLPSECENCRSDGASSSHWDGNDDEGGFDDQFQPSFPLESEFSRMNLGGGPSNAYGEISYFPPTSSGIDPRMLYPGDAQYGDFPGLPPVPDFSGPSLAPDPLRSRRRRRRHGGGGGSGENYTPEQIREMATEMFDERPDSGFLLPEQREAAIDELTRRVTHRLSQR</sequence>
<evidence type="ECO:0000313" key="2">
    <source>
        <dbReference type="EMBL" id="RWA07079.1"/>
    </source>
</evidence>
<dbReference type="EMBL" id="RYZI01000284">
    <property type="protein sequence ID" value="RWA07079.1"/>
    <property type="molecule type" value="Genomic_DNA"/>
</dbReference>
<feature type="compositionally biased region" description="Basic and acidic residues" evidence="1">
    <location>
        <begin position="132"/>
        <end position="146"/>
    </location>
</feature>
<protein>
    <submittedName>
        <fullName evidence="2">Uncharacterized protein</fullName>
    </submittedName>
</protein>
<comment type="caution">
    <text evidence="2">The sequence shown here is derived from an EMBL/GenBank/DDBJ whole genome shotgun (WGS) entry which is preliminary data.</text>
</comment>
<dbReference type="AlphaFoldDB" id="A0A439CXY6"/>
<dbReference type="Proteomes" id="UP000286045">
    <property type="component" value="Unassembled WGS sequence"/>
</dbReference>
<accession>A0A439CXY6</accession>
<reference evidence="2 3" key="1">
    <citation type="submission" date="2018-12" db="EMBL/GenBank/DDBJ databases">
        <title>Draft genome sequence of Xylaria grammica IHI A82.</title>
        <authorList>
            <person name="Buettner E."/>
            <person name="Kellner H."/>
        </authorList>
    </citation>
    <scope>NUCLEOTIDE SEQUENCE [LARGE SCALE GENOMIC DNA]</scope>
    <source>
        <strain evidence="2 3">IHI A82</strain>
    </source>
</reference>
<name>A0A439CXY6_9PEZI</name>
<keyword evidence="3" id="KW-1185">Reference proteome</keyword>
<evidence type="ECO:0000256" key="1">
    <source>
        <dbReference type="SAM" id="MobiDB-lite"/>
    </source>
</evidence>
<feature type="region of interest" description="Disordered" evidence="1">
    <location>
        <begin position="77"/>
        <end position="146"/>
    </location>
</feature>
<proteinExistence type="predicted"/>
<evidence type="ECO:0000313" key="3">
    <source>
        <dbReference type="Proteomes" id="UP000286045"/>
    </source>
</evidence>
<feature type="region of interest" description="Disordered" evidence="1">
    <location>
        <begin position="1"/>
        <end position="62"/>
    </location>
</feature>
<organism evidence="2 3">
    <name type="scientific">Xylaria grammica</name>
    <dbReference type="NCBI Taxonomy" id="363999"/>
    <lineage>
        <taxon>Eukaryota</taxon>
        <taxon>Fungi</taxon>
        <taxon>Dikarya</taxon>
        <taxon>Ascomycota</taxon>
        <taxon>Pezizomycotina</taxon>
        <taxon>Sordariomycetes</taxon>
        <taxon>Xylariomycetidae</taxon>
        <taxon>Xylariales</taxon>
        <taxon>Xylariaceae</taxon>
        <taxon>Xylaria</taxon>
    </lineage>
</organism>
<feature type="non-terminal residue" evidence="2">
    <location>
        <position position="1"/>
    </location>
</feature>
<gene>
    <name evidence="2" type="ORF">EKO27_g8020</name>
</gene>